<feature type="transmembrane region" description="Helical" evidence="1">
    <location>
        <begin position="7"/>
        <end position="27"/>
    </location>
</feature>
<name>A0A7X5TJL3_9GAMM</name>
<dbReference type="AlphaFoldDB" id="A0A7X5TJL3"/>
<protein>
    <submittedName>
        <fullName evidence="2">Uncharacterized protein</fullName>
    </submittedName>
</protein>
<evidence type="ECO:0000313" key="2">
    <source>
        <dbReference type="EMBL" id="NHB94459.1"/>
    </source>
</evidence>
<dbReference type="RefSeq" id="WP_166310389.1">
    <property type="nucleotide sequence ID" value="NZ_CAWPIB010000039.1"/>
</dbReference>
<gene>
    <name evidence="2" type="ORF">C5469_20905</name>
</gene>
<reference evidence="2 3" key="1">
    <citation type="submission" date="2018-02" db="EMBL/GenBank/DDBJ databases">
        <authorList>
            <person name="Machado R.A."/>
        </authorList>
    </citation>
    <scope>NUCLEOTIDE SEQUENCE [LARGE SCALE GENOMIC DNA]</scope>
    <source>
        <strain evidence="2 3">DSM 19724</strain>
    </source>
</reference>
<keyword evidence="1" id="KW-1133">Transmembrane helix</keyword>
<keyword evidence="1" id="KW-0472">Membrane</keyword>
<dbReference type="EMBL" id="PUJW01000039">
    <property type="protein sequence ID" value="NHB94459.1"/>
    <property type="molecule type" value="Genomic_DNA"/>
</dbReference>
<keyword evidence="1" id="KW-0812">Transmembrane</keyword>
<proteinExistence type="predicted"/>
<feature type="transmembrane region" description="Helical" evidence="1">
    <location>
        <begin position="33"/>
        <end position="62"/>
    </location>
</feature>
<dbReference type="Proteomes" id="UP000591844">
    <property type="component" value="Unassembled WGS sequence"/>
</dbReference>
<keyword evidence="3" id="KW-1185">Reference proteome</keyword>
<accession>A0A7X5TJL3</accession>
<evidence type="ECO:0000313" key="3">
    <source>
        <dbReference type="Proteomes" id="UP000591844"/>
    </source>
</evidence>
<comment type="caution">
    <text evidence="2">The sequence shown here is derived from an EMBL/GenBank/DDBJ whole genome shotgun (WGS) entry which is preliminary data.</text>
</comment>
<evidence type="ECO:0000256" key="1">
    <source>
        <dbReference type="SAM" id="Phobius"/>
    </source>
</evidence>
<organism evidence="2 3">
    <name type="scientific">Photorhabdus cinerea</name>
    <dbReference type="NCBI Taxonomy" id="471575"/>
    <lineage>
        <taxon>Bacteria</taxon>
        <taxon>Pseudomonadati</taxon>
        <taxon>Pseudomonadota</taxon>
        <taxon>Gammaproteobacteria</taxon>
        <taxon>Enterobacterales</taxon>
        <taxon>Morganellaceae</taxon>
        <taxon>Photorhabdus</taxon>
    </lineage>
</organism>
<sequence length="148" mass="16924">MSRENLLYLIYYSYQLHMMFSVLLGRIDKVLSFFLLLLGSSVIGNLGNQVIIGIAIAAITALRMAFSFEKTAESARKQSIRYLNLYTIHALTAPEQELANYVSDMQNDDHIVWSPLVNPADIITRKHLGEPVDIKLTRWERFMSCIAR</sequence>